<sequence>MKHAHRHLRPVLVAGPFGTTNRWDRLATGQYVSHAYISAVYGGTVPRC</sequence>
<protein>
    <submittedName>
        <fullName evidence="1">Uncharacterized protein</fullName>
    </submittedName>
</protein>
<dbReference type="RefSeq" id="WP_245828281.1">
    <property type="nucleotide sequence ID" value="NZ_FTNF01000010.1"/>
</dbReference>
<proteinExistence type="predicted"/>
<name>A0A1N7AXK2_9ACTN</name>
<dbReference type="STRING" id="1198245.SAMN05444858_1108"/>
<dbReference type="EMBL" id="FTNF01000010">
    <property type="protein sequence ID" value="SIR43796.1"/>
    <property type="molecule type" value="Genomic_DNA"/>
</dbReference>
<gene>
    <name evidence="1" type="ORF">SAMN05444858_1108</name>
</gene>
<reference evidence="1 2" key="1">
    <citation type="submission" date="2017-01" db="EMBL/GenBank/DDBJ databases">
        <authorList>
            <person name="Mah S.A."/>
            <person name="Swanson W.J."/>
            <person name="Moy G.W."/>
            <person name="Vacquier V.D."/>
        </authorList>
    </citation>
    <scope>NUCLEOTIDE SEQUENCE [LARGE SCALE GENOMIC DNA]</scope>
    <source>
        <strain evidence="1 2">DSM 45758</strain>
    </source>
</reference>
<evidence type="ECO:0000313" key="2">
    <source>
        <dbReference type="Proteomes" id="UP000186004"/>
    </source>
</evidence>
<keyword evidence="2" id="KW-1185">Reference proteome</keyword>
<organism evidence="1 2">
    <name type="scientific">Micromonospora avicenniae</name>
    <dbReference type="NCBI Taxonomy" id="1198245"/>
    <lineage>
        <taxon>Bacteria</taxon>
        <taxon>Bacillati</taxon>
        <taxon>Actinomycetota</taxon>
        <taxon>Actinomycetes</taxon>
        <taxon>Micromonosporales</taxon>
        <taxon>Micromonosporaceae</taxon>
        <taxon>Micromonospora</taxon>
    </lineage>
</organism>
<accession>A0A1N7AXK2</accession>
<dbReference type="Proteomes" id="UP000186004">
    <property type="component" value="Unassembled WGS sequence"/>
</dbReference>
<evidence type="ECO:0000313" key="1">
    <source>
        <dbReference type="EMBL" id="SIR43796.1"/>
    </source>
</evidence>
<dbReference type="AlphaFoldDB" id="A0A1N7AXK2"/>